<keyword evidence="1" id="KW-0812">Transmembrane</keyword>
<feature type="transmembrane region" description="Helical" evidence="1">
    <location>
        <begin position="72"/>
        <end position="90"/>
    </location>
</feature>
<comment type="caution">
    <text evidence="2">The sequence shown here is derived from an EMBL/GenBank/DDBJ whole genome shotgun (WGS) entry which is preliminary data.</text>
</comment>
<name>A0A4R5UJ42_9HYPH</name>
<evidence type="ECO:0000256" key="1">
    <source>
        <dbReference type="SAM" id="Phobius"/>
    </source>
</evidence>
<accession>A0A4R5UJ42</accession>
<dbReference type="EMBL" id="SMTL01000002">
    <property type="protein sequence ID" value="TDK36867.1"/>
    <property type="molecule type" value="Genomic_DNA"/>
</dbReference>
<feature type="transmembrane region" description="Helical" evidence="1">
    <location>
        <begin position="46"/>
        <end position="65"/>
    </location>
</feature>
<protein>
    <submittedName>
        <fullName evidence="2">DUF2809 domain-containing protein</fullName>
    </submittedName>
</protein>
<reference evidence="2 3" key="1">
    <citation type="submission" date="2019-03" db="EMBL/GenBank/DDBJ databases">
        <title>Rhizobium sp. nov., an bacterium isolated from biocrust in Mu Us Desert.</title>
        <authorList>
            <person name="Lixiong L."/>
        </authorList>
    </citation>
    <scope>NUCLEOTIDE SEQUENCE [LARGE SCALE GENOMIC DNA]</scope>
    <source>
        <strain evidence="2 3">SPY-1</strain>
    </source>
</reference>
<keyword evidence="1" id="KW-1133">Transmembrane helix</keyword>
<dbReference type="AlphaFoldDB" id="A0A4R5UJ42"/>
<gene>
    <name evidence="2" type="ORF">E2F50_08120</name>
</gene>
<feature type="transmembrane region" description="Helical" evidence="1">
    <location>
        <begin position="110"/>
        <end position="129"/>
    </location>
</feature>
<dbReference type="OrthoDB" id="5360192at2"/>
<proteinExistence type="predicted"/>
<keyword evidence="3" id="KW-1185">Reference proteome</keyword>
<feature type="transmembrane region" description="Helical" evidence="1">
    <location>
        <begin position="12"/>
        <end position="34"/>
    </location>
</feature>
<evidence type="ECO:0000313" key="3">
    <source>
        <dbReference type="Proteomes" id="UP000295238"/>
    </source>
</evidence>
<dbReference type="RefSeq" id="WP_133315645.1">
    <property type="nucleotide sequence ID" value="NZ_SMTL01000002.1"/>
</dbReference>
<keyword evidence="1" id="KW-0472">Membrane</keyword>
<evidence type="ECO:0000313" key="2">
    <source>
        <dbReference type="EMBL" id="TDK36867.1"/>
    </source>
</evidence>
<organism evidence="2 3">
    <name type="scientific">Rhizobium deserti</name>
    <dbReference type="NCBI Taxonomy" id="2547961"/>
    <lineage>
        <taxon>Bacteria</taxon>
        <taxon>Pseudomonadati</taxon>
        <taxon>Pseudomonadota</taxon>
        <taxon>Alphaproteobacteria</taxon>
        <taxon>Hyphomicrobiales</taxon>
        <taxon>Rhizobiaceae</taxon>
        <taxon>Rhizobium/Agrobacterium group</taxon>
        <taxon>Rhizobium</taxon>
    </lineage>
</organism>
<dbReference type="Proteomes" id="UP000295238">
    <property type="component" value="Unassembled WGS sequence"/>
</dbReference>
<dbReference type="Pfam" id="PF10990">
    <property type="entry name" value="DUF2809"/>
    <property type="match status" value="1"/>
</dbReference>
<sequence>MAPPCLSRTCQLRIRLFVAATLVIAVGLALRAYGYAFGLPFMVVKYGGSVLWGTMVYLLLATLLVDRRKSIIASLAAVAAIAVELLRLYHTPWLDDFRMTTPGTLLLGRVFSVFNIIAYLAGIAAAWQIDARCRRPL</sequence>
<dbReference type="InterPro" id="IPR021257">
    <property type="entry name" value="DUF2809"/>
</dbReference>